<keyword evidence="3" id="KW-1185">Reference proteome</keyword>
<dbReference type="RefSeq" id="WP_220210827.1">
    <property type="nucleotide sequence ID" value="NZ_BNJK01000002.1"/>
</dbReference>
<keyword evidence="1" id="KW-0472">Membrane</keyword>
<evidence type="ECO:0000313" key="2">
    <source>
        <dbReference type="EMBL" id="GHP00278.1"/>
    </source>
</evidence>
<dbReference type="EMBL" id="BNJK01000002">
    <property type="protein sequence ID" value="GHP00278.1"/>
    <property type="molecule type" value="Genomic_DNA"/>
</dbReference>
<proteinExistence type="predicted"/>
<dbReference type="Proteomes" id="UP000597444">
    <property type="component" value="Unassembled WGS sequence"/>
</dbReference>
<feature type="transmembrane region" description="Helical" evidence="1">
    <location>
        <begin position="56"/>
        <end position="79"/>
    </location>
</feature>
<evidence type="ECO:0000256" key="1">
    <source>
        <dbReference type="SAM" id="Phobius"/>
    </source>
</evidence>
<organism evidence="2 3">
    <name type="scientific">Reticulibacter mediterranei</name>
    <dbReference type="NCBI Taxonomy" id="2778369"/>
    <lineage>
        <taxon>Bacteria</taxon>
        <taxon>Bacillati</taxon>
        <taxon>Chloroflexota</taxon>
        <taxon>Ktedonobacteria</taxon>
        <taxon>Ktedonobacterales</taxon>
        <taxon>Reticulibacteraceae</taxon>
        <taxon>Reticulibacter</taxon>
    </lineage>
</organism>
<gene>
    <name evidence="2" type="ORF">KSF_103250</name>
</gene>
<feature type="transmembrane region" description="Helical" evidence="1">
    <location>
        <begin position="21"/>
        <end position="44"/>
    </location>
</feature>
<feature type="transmembrane region" description="Helical" evidence="1">
    <location>
        <begin position="111"/>
        <end position="133"/>
    </location>
</feature>
<name>A0A8J3NAD9_9CHLR</name>
<accession>A0A8J3NAD9</accession>
<keyword evidence="1" id="KW-0812">Transmembrane</keyword>
<reference evidence="2" key="1">
    <citation type="submission" date="2020-10" db="EMBL/GenBank/DDBJ databases">
        <title>Taxonomic study of unclassified bacteria belonging to the class Ktedonobacteria.</title>
        <authorList>
            <person name="Yabe S."/>
            <person name="Wang C.M."/>
            <person name="Zheng Y."/>
            <person name="Sakai Y."/>
            <person name="Cavaletti L."/>
            <person name="Monciardini P."/>
            <person name="Donadio S."/>
        </authorList>
    </citation>
    <scope>NUCLEOTIDE SEQUENCE</scope>
    <source>
        <strain evidence="2">ID150040</strain>
    </source>
</reference>
<comment type="caution">
    <text evidence="2">The sequence shown here is derived from an EMBL/GenBank/DDBJ whole genome shotgun (WGS) entry which is preliminary data.</text>
</comment>
<evidence type="ECO:0000313" key="3">
    <source>
        <dbReference type="Proteomes" id="UP000597444"/>
    </source>
</evidence>
<keyword evidence="1" id="KW-1133">Transmembrane helix</keyword>
<sequence>MIDKKEQKTEPKNDIALLPQYSLRHILLIWAAAAIPMGILGWGVAPALAHLSQTPVLVRLAVLTIGLVWQFLLVMILLYREAGNLRWSTIRQRLWLTAPRSPRTGTPRARLWWWLVPLILLIAIYDLGLGGSVDHLWVSVFPFLAAPSGSDLSTILATPQAQAQLAGAWNVWGSLS</sequence>
<dbReference type="AlphaFoldDB" id="A0A8J3NAD9"/>
<protein>
    <submittedName>
        <fullName evidence="2">Uncharacterized protein</fullName>
    </submittedName>
</protein>